<dbReference type="PANTHER" id="PTHR47481">
    <property type="match status" value="1"/>
</dbReference>
<accession>A0A9W7LHV0</accession>
<dbReference type="AlphaFoldDB" id="A0A9W7LHV0"/>
<protein>
    <recommendedName>
        <fullName evidence="3">Retrotransposon Copia-like N-terminal domain-containing protein</fullName>
    </recommendedName>
</protein>
<dbReference type="OrthoDB" id="1845088at2759"/>
<evidence type="ECO:0000313" key="1">
    <source>
        <dbReference type="EMBL" id="GMI64010.1"/>
    </source>
</evidence>
<evidence type="ECO:0000313" key="2">
    <source>
        <dbReference type="Proteomes" id="UP001165190"/>
    </source>
</evidence>
<proteinExistence type="predicted"/>
<name>A0A9W7LHV0_HIBTR</name>
<organism evidence="1 2">
    <name type="scientific">Hibiscus trionum</name>
    <name type="common">Flower of an hour</name>
    <dbReference type="NCBI Taxonomy" id="183268"/>
    <lineage>
        <taxon>Eukaryota</taxon>
        <taxon>Viridiplantae</taxon>
        <taxon>Streptophyta</taxon>
        <taxon>Embryophyta</taxon>
        <taxon>Tracheophyta</taxon>
        <taxon>Spermatophyta</taxon>
        <taxon>Magnoliopsida</taxon>
        <taxon>eudicotyledons</taxon>
        <taxon>Gunneridae</taxon>
        <taxon>Pentapetalae</taxon>
        <taxon>rosids</taxon>
        <taxon>malvids</taxon>
        <taxon>Malvales</taxon>
        <taxon>Malvaceae</taxon>
        <taxon>Malvoideae</taxon>
        <taxon>Hibiscus</taxon>
    </lineage>
</organism>
<dbReference type="PANTHER" id="PTHR47481:SF30">
    <property type="entry name" value="CCHC-TYPE DOMAIN-CONTAINING PROTEIN"/>
    <property type="match status" value="1"/>
</dbReference>
<sequence>MVSEVSSMAENTSKLFTNKTISLRLDESNYLIWKQQVLFTIESLALEDHIDGSLIVPAQRVAGEGGRQVINQEFVKYKQQDSVLCSWLLSSIGPSILPSLVNYKNALDI</sequence>
<evidence type="ECO:0008006" key="3">
    <source>
        <dbReference type="Google" id="ProtNLM"/>
    </source>
</evidence>
<gene>
    <name evidence="1" type="ORF">HRI_000070300</name>
</gene>
<keyword evidence="2" id="KW-1185">Reference proteome</keyword>
<reference evidence="1" key="1">
    <citation type="submission" date="2023-05" db="EMBL/GenBank/DDBJ databases">
        <title>Genome and transcriptome analyses reveal genes involved in the formation of fine ridges on petal epidermal cells in Hibiscus trionum.</title>
        <authorList>
            <person name="Koshimizu S."/>
            <person name="Masuda S."/>
            <person name="Ishii T."/>
            <person name="Shirasu K."/>
            <person name="Hoshino A."/>
            <person name="Arita M."/>
        </authorList>
    </citation>
    <scope>NUCLEOTIDE SEQUENCE</scope>
    <source>
        <strain evidence="1">Hamamatsu line</strain>
    </source>
</reference>
<comment type="caution">
    <text evidence="1">The sequence shown here is derived from an EMBL/GenBank/DDBJ whole genome shotgun (WGS) entry which is preliminary data.</text>
</comment>
<dbReference type="EMBL" id="BSYR01000002">
    <property type="protein sequence ID" value="GMI64010.1"/>
    <property type="molecule type" value="Genomic_DNA"/>
</dbReference>
<dbReference type="Proteomes" id="UP001165190">
    <property type="component" value="Unassembled WGS sequence"/>
</dbReference>